<dbReference type="EC" id="3.2.1.21" evidence="3"/>
<reference evidence="9 10" key="1">
    <citation type="submission" date="2023-06" db="EMBL/GenBank/DDBJ databases">
        <title>Alteromonas sp. ASW11-36 isolated from intertidal sand.</title>
        <authorList>
            <person name="Li Y."/>
        </authorList>
    </citation>
    <scope>NUCLEOTIDE SEQUENCE [LARGE SCALE GENOMIC DNA]</scope>
    <source>
        <strain evidence="9 10">ASW11-36</strain>
    </source>
</reference>
<dbReference type="EMBL" id="JAUCBP010000007">
    <property type="protein sequence ID" value="MDM7860341.1"/>
    <property type="molecule type" value="Genomic_DNA"/>
</dbReference>
<dbReference type="InterPro" id="IPR051915">
    <property type="entry name" value="Cellulose_Degrad_GH3"/>
</dbReference>
<dbReference type="RefSeq" id="WP_289364645.1">
    <property type="nucleotide sequence ID" value="NZ_JAUCBP010000007.1"/>
</dbReference>
<evidence type="ECO:0000256" key="6">
    <source>
        <dbReference type="ARBA" id="ARBA00023295"/>
    </source>
</evidence>
<evidence type="ECO:0000256" key="7">
    <source>
        <dbReference type="RuleBase" id="RU361161"/>
    </source>
</evidence>
<dbReference type="InterPro" id="IPR013783">
    <property type="entry name" value="Ig-like_fold"/>
</dbReference>
<keyword evidence="10" id="KW-1185">Reference proteome</keyword>
<sequence>MTTTSPLNEPELQRAKDLLDQMSVTQKLGQMHQVNGAGGVVTEQLAHDVRMGNVGSVINEVDAEVIAQLQSIAVNESPHGIPLLIGRDVIHGFKTVFPLPIGLASTWCDETIERSARLSAIEASAVGINWTFSPMIDVSRDPRWGRIAESFGEDPLLNARMGAAMVRGYQTEDPSQTTAIAACAKHFAAYGASESGRDYNTTNVSEHELRHVYLPPFKAACEAGVLSVMTSFSDLNGVPVSGNEWLLTDVLRHEWRFNGVVVSDWGSVQQLTVHGVAENDKAAAEQAINAGVEIEMVSGTFINHAEALLHSGVITIEKLDAAVLNILAMKIRLGLFEQHYLQGATSPYNSEEHTKEAYEAAVKSCVLLKNNGTSLPIACDQRIALLGPLADDGYEQLGTWVFDGDVSISQTVLDGFRQRRVEVNYLPVFASTRDHDNSRIPLACDAAAAADAVVLCLGEEAILSGEAHCRAELDLPGAQEELIRAVSRTLRGRNVPIILVVLAGRPLALECIEPFVDAILYAWHPGSMAGPAIADLVLGERTPSGKLPVSFVRKVGQIPLYYGQKPTGRPVTHDNYVHMDQFPMRAEQTSLGMAASHIDTHFTPMYPFGYGLSYTQFEYRNLQLSSHEVSATERLDVTVEVVNCGKIDADEVVQLYIRDKVSSVSRPVRELKGYQRISIPAGQSRLVSFSLSRADLGFYNQRSQYVVETGTFTLWIGGDSTCDLSAEFNWISQ</sequence>
<dbReference type="Proteomes" id="UP001234343">
    <property type="component" value="Unassembled WGS sequence"/>
</dbReference>
<dbReference type="Gene3D" id="3.40.50.1700">
    <property type="entry name" value="Glycoside hydrolase family 3 C-terminal domain"/>
    <property type="match status" value="1"/>
</dbReference>
<feature type="domain" description="Fibronectin type III-like" evidence="8">
    <location>
        <begin position="651"/>
        <end position="720"/>
    </location>
</feature>
<evidence type="ECO:0000313" key="10">
    <source>
        <dbReference type="Proteomes" id="UP001234343"/>
    </source>
</evidence>
<evidence type="ECO:0000256" key="1">
    <source>
        <dbReference type="ARBA" id="ARBA00000448"/>
    </source>
</evidence>
<evidence type="ECO:0000256" key="2">
    <source>
        <dbReference type="ARBA" id="ARBA00005336"/>
    </source>
</evidence>
<dbReference type="PANTHER" id="PTHR30620:SF16">
    <property type="entry name" value="LYSOSOMAL BETA GLUCOSIDASE"/>
    <property type="match status" value="1"/>
</dbReference>
<dbReference type="InterPro" id="IPR017853">
    <property type="entry name" value="GH"/>
</dbReference>
<keyword evidence="4" id="KW-0732">Signal</keyword>
<dbReference type="SMART" id="SM01217">
    <property type="entry name" value="Fn3_like"/>
    <property type="match status" value="1"/>
</dbReference>
<evidence type="ECO:0000313" key="9">
    <source>
        <dbReference type="EMBL" id="MDM7860341.1"/>
    </source>
</evidence>
<dbReference type="SUPFAM" id="SSF51445">
    <property type="entry name" value="(Trans)glycosidases"/>
    <property type="match status" value="1"/>
</dbReference>
<dbReference type="PRINTS" id="PR00133">
    <property type="entry name" value="GLHYDRLASE3"/>
</dbReference>
<keyword evidence="5 7" id="KW-0378">Hydrolase</keyword>
<dbReference type="Pfam" id="PF14310">
    <property type="entry name" value="Fn3-like"/>
    <property type="match status" value="1"/>
</dbReference>
<evidence type="ECO:0000256" key="5">
    <source>
        <dbReference type="ARBA" id="ARBA00022801"/>
    </source>
</evidence>
<dbReference type="Gene3D" id="3.20.20.300">
    <property type="entry name" value="Glycoside hydrolase, family 3, N-terminal domain"/>
    <property type="match status" value="1"/>
</dbReference>
<dbReference type="InterPro" id="IPR019800">
    <property type="entry name" value="Glyco_hydro_3_AS"/>
</dbReference>
<accession>A0ABT7SVZ4</accession>
<dbReference type="PANTHER" id="PTHR30620">
    <property type="entry name" value="PERIPLASMIC BETA-GLUCOSIDASE-RELATED"/>
    <property type="match status" value="1"/>
</dbReference>
<name>A0ABT7SVZ4_9ALTE</name>
<evidence type="ECO:0000259" key="8">
    <source>
        <dbReference type="SMART" id="SM01217"/>
    </source>
</evidence>
<organism evidence="9 10">
    <name type="scientific">Alteromonas arenosi</name>
    <dbReference type="NCBI Taxonomy" id="3055817"/>
    <lineage>
        <taxon>Bacteria</taxon>
        <taxon>Pseudomonadati</taxon>
        <taxon>Pseudomonadota</taxon>
        <taxon>Gammaproteobacteria</taxon>
        <taxon>Alteromonadales</taxon>
        <taxon>Alteromonadaceae</taxon>
        <taxon>Alteromonas/Salinimonas group</taxon>
        <taxon>Alteromonas</taxon>
    </lineage>
</organism>
<dbReference type="Gene3D" id="2.60.40.10">
    <property type="entry name" value="Immunoglobulins"/>
    <property type="match status" value="1"/>
</dbReference>
<proteinExistence type="inferred from homology"/>
<dbReference type="Pfam" id="PF00933">
    <property type="entry name" value="Glyco_hydro_3"/>
    <property type="match status" value="1"/>
</dbReference>
<dbReference type="InterPro" id="IPR002772">
    <property type="entry name" value="Glyco_hydro_3_C"/>
</dbReference>
<dbReference type="InterPro" id="IPR001764">
    <property type="entry name" value="Glyco_hydro_3_N"/>
</dbReference>
<evidence type="ECO:0000256" key="3">
    <source>
        <dbReference type="ARBA" id="ARBA00012744"/>
    </source>
</evidence>
<dbReference type="InterPro" id="IPR036881">
    <property type="entry name" value="Glyco_hydro_3_C_sf"/>
</dbReference>
<gene>
    <name evidence="9" type="ORF">QTP81_07010</name>
</gene>
<dbReference type="PROSITE" id="PS00775">
    <property type="entry name" value="GLYCOSYL_HYDROL_F3"/>
    <property type="match status" value="1"/>
</dbReference>
<evidence type="ECO:0000256" key="4">
    <source>
        <dbReference type="ARBA" id="ARBA00022729"/>
    </source>
</evidence>
<comment type="caution">
    <text evidence="9">The sequence shown here is derived from an EMBL/GenBank/DDBJ whole genome shotgun (WGS) entry which is preliminary data.</text>
</comment>
<keyword evidence="6 7" id="KW-0326">Glycosidase</keyword>
<dbReference type="SUPFAM" id="SSF52279">
    <property type="entry name" value="Beta-D-glucan exohydrolase, C-terminal domain"/>
    <property type="match status" value="1"/>
</dbReference>
<comment type="similarity">
    <text evidence="2 7">Belongs to the glycosyl hydrolase 3 family.</text>
</comment>
<dbReference type="InterPro" id="IPR026891">
    <property type="entry name" value="Fn3-like"/>
</dbReference>
<protein>
    <recommendedName>
        <fullName evidence="3">beta-glucosidase</fullName>
        <ecNumber evidence="3">3.2.1.21</ecNumber>
    </recommendedName>
</protein>
<comment type="catalytic activity">
    <reaction evidence="1">
        <text>Hydrolysis of terminal, non-reducing beta-D-glucosyl residues with release of beta-D-glucose.</text>
        <dbReference type="EC" id="3.2.1.21"/>
    </reaction>
</comment>
<dbReference type="Pfam" id="PF01915">
    <property type="entry name" value="Glyco_hydro_3_C"/>
    <property type="match status" value="1"/>
</dbReference>
<dbReference type="GO" id="GO:0016787">
    <property type="term" value="F:hydrolase activity"/>
    <property type="evidence" value="ECO:0007669"/>
    <property type="project" value="UniProtKB-KW"/>
</dbReference>
<dbReference type="InterPro" id="IPR036962">
    <property type="entry name" value="Glyco_hydro_3_N_sf"/>
</dbReference>